<dbReference type="SMR" id="A0A1I7SLF2"/>
<evidence type="ECO:0000313" key="4">
    <source>
        <dbReference type="EMBL" id="CAD5234016.1"/>
    </source>
</evidence>
<organism evidence="5 7">
    <name type="scientific">Bursaphelenchus xylophilus</name>
    <name type="common">Pinewood nematode worm</name>
    <name type="synonym">Aphelenchoides xylophilus</name>
    <dbReference type="NCBI Taxonomy" id="6326"/>
    <lineage>
        <taxon>Eukaryota</taxon>
        <taxon>Metazoa</taxon>
        <taxon>Ecdysozoa</taxon>
        <taxon>Nematoda</taxon>
        <taxon>Chromadorea</taxon>
        <taxon>Rhabditida</taxon>
        <taxon>Tylenchina</taxon>
        <taxon>Tylenchomorpha</taxon>
        <taxon>Aphelenchoidea</taxon>
        <taxon>Aphelenchoididae</taxon>
        <taxon>Bursaphelenchus</taxon>
    </lineage>
</organism>
<dbReference type="Proteomes" id="UP000659654">
    <property type="component" value="Unassembled WGS sequence"/>
</dbReference>
<evidence type="ECO:0000313" key="7">
    <source>
        <dbReference type="WBParaSite" id="BXY_1388400.1"/>
    </source>
</evidence>
<dbReference type="PANTHER" id="PTHR24322">
    <property type="entry name" value="PKSB"/>
    <property type="match status" value="1"/>
</dbReference>
<dbReference type="GO" id="GO:0016616">
    <property type="term" value="F:oxidoreductase activity, acting on the CH-OH group of donors, NAD or NADP as acceptor"/>
    <property type="evidence" value="ECO:0007669"/>
    <property type="project" value="TreeGrafter"/>
</dbReference>
<dbReference type="InterPro" id="IPR036291">
    <property type="entry name" value="NAD(P)-bd_dom_sf"/>
</dbReference>
<proteinExistence type="inferred from homology"/>
<keyword evidence="3" id="KW-0812">Transmembrane</keyword>
<keyword evidence="3" id="KW-1133">Transmembrane helix</keyword>
<sequence>MAECKKPKIFSFWAETAEQLFSKRHGKANKVIMAQELDVNYVLEATLHCIPFILRMLYLWVLELFYCIIPYSLWPDKINFKDKLVLITGAVGGLGRCYAVEFAKRGAKLILWDMGQSQLVELKKHLEEKYSIQVFIKALDITDDKAVASAAAETKSQIGVPDVLFNNAGILGYYKEFIFPIETYDKVLAVNARAPVVIIKNFIDEMLARNSGYLVTTSSFSGHIGVGVCNPYVTSKHCITGFMNSFRHFLKTRKRNIKCLTICPNYIKTPLVAGVKYENPLNPMLEPEYAAERAIQALECGQEELFLPKATWVFVLMKGIMPTKVFDVYVEMFSLHGSIN</sequence>
<dbReference type="SUPFAM" id="SSF51735">
    <property type="entry name" value="NAD(P)-binding Rossmann-fold domains"/>
    <property type="match status" value="1"/>
</dbReference>
<name>A0A1I7SLF2_BURXY</name>
<dbReference type="PRINTS" id="PR00081">
    <property type="entry name" value="GDHRDH"/>
</dbReference>
<feature type="transmembrane region" description="Helical" evidence="3">
    <location>
        <begin position="57"/>
        <end position="74"/>
    </location>
</feature>
<evidence type="ECO:0000256" key="2">
    <source>
        <dbReference type="ARBA" id="ARBA00023002"/>
    </source>
</evidence>
<dbReference type="EMBL" id="CAJFCV020000006">
    <property type="protein sequence ID" value="CAG9129548.1"/>
    <property type="molecule type" value="Genomic_DNA"/>
</dbReference>
<evidence type="ECO:0000313" key="6">
    <source>
        <dbReference type="Proteomes" id="UP000659654"/>
    </source>
</evidence>
<dbReference type="AlphaFoldDB" id="A0A1I7SLF2"/>
<dbReference type="OrthoDB" id="10253736at2759"/>
<dbReference type="eggNOG" id="KOG1201">
    <property type="taxonomic scope" value="Eukaryota"/>
</dbReference>
<dbReference type="Proteomes" id="UP000095284">
    <property type="component" value="Unplaced"/>
</dbReference>
<gene>
    <name evidence="4" type="ORF">BXYJ_LOCUS14107</name>
</gene>
<dbReference type="Pfam" id="PF00106">
    <property type="entry name" value="adh_short"/>
    <property type="match status" value="1"/>
</dbReference>
<keyword evidence="2" id="KW-0560">Oxidoreductase</keyword>
<keyword evidence="6" id="KW-1185">Reference proteome</keyword>
<evidence type="ECO:0000256" key="1">
    <source>
        <dbReference type="ARBA" id="ARBA00006484"/>
    </source>
</evidence>
<comment type="similarity">
    <text evidence="1">Belongs to the short-chain dehydrogenases/reductases (SDR) family.</text>
</comment>
<keyword evidence="3" id="KW-0472">Membrane</keyword>
<dbReference type="WBParaSite" id="BXY_1388400.1">
    <property type="protein sequence ID" value="BXY_1388400.1"/>
    <property type="gene ID" value="BXY_1388400"/>
</dbReference>
<dbReference type="EMBL" id="CAJFDI010000006">
    <property type="protein sequence ID" value="CAD5234016.1"/>
    <property type="molecule type" value="Genomic_DNA"/>
</dbReference>
<evidence type="ECO:0000313" key="5">
    <source>
        <dbReference type="Proteomes" id="UP000095284"/>
    </source>
</evidence>
<reference evidence="4" key="2">
    <citation type="submission" date="2020-09" db="EMBL/GenBank/DDBJ databases">
        <authorList>
            <person name="Kikuchi T."/>
        </authorList>
    </citation>
    <scope>NUCLEOTIDE SEQUENCE</scope>
    <source>
        <strain evidence="4">Ka4C1</strain>
    </source>
</reference>
<evidence type="ECO:0000256" key="3">
    <source>
        <dbReference type="SAM" id="Phobius"/>
    </source>
</evidence>
<dbReference type="InterPro" id="IPR002347">
    <property type="entry name" value="SDR_fam"/>
</dbReference>
<accession>A0A1I7SLF2</accession>
<dbReference type="PANTHER" id="PTHR24322:SF736">
    <property type="entry name" value="RETINOL DEHYDROGENASE 10"/>
    <property type="match status" value="1"/>
</dbReference>
<dbReference type="Proteomes" id="UP000582659">
    <property type="component" value="Unassembled WGS sequence"/>
</dbReference>
<protein>
    <submittedName>
        <fullName evidence="4">(pine wood nematode) hypothetical protein</fullName>
    </submittedName>
</protein>
<reference evidence="7" key="1">
    <citation type="submission" date="2016-11" db="UniProtKB">
        <authorList>
            <consortium name="WormBaseParasite"/>
        </authorList>
    </citation>
    <scope>IDENTIFICATION</scope>
</reference>
<dbReference type="Gene3D" id="3.40.50.720">
    <property type="entry name" value="NAD(P)-binding Rossmann-like Domain"/>
    <property type="match status" value="1"/>
</dbReference>